<dbReference type="PANTHER" id="PTHR47165:SF4">
    <property type="entry name" value="OS03G0429900 PROTEIN"/>
    <property type="match status" value="1"/>
</dbReference>
<gene>
    <name evidence="2" type="ORF">MERR_LOCUS47017</name>
</gene>
<organism evidence="2 3">
    <name type="scientific">Microthlaspi erraticum</name>
    <dbReference type="NCBI Taxonomy" id="1685480"/>
    <lineage>
        <taxon>Eukaryota</taxon>
        <taxon>Viridiplantae</taxon>
        <taxon>Streptophyta</taxon>
        <taxon>Embryophyta</taxon>
        <taxon>Tracheophyta</taxon>
        <taxon>Spermatophyta</taxon>
        <taxon>Magnoliopsida</taxon>
        <taxon>eudicotyledons</taxon>
        <taxon>Gunneridae</taxon>
        <taxon>Pentapetalae</taxon>
        <taxon>rosids</taxon>
        <taxon>malvids</taxon>
        <taxon>Brassicales</taxon>
        <taxon>Brassicaceae</taxon>
        <taxon>Coluteocarpeae</taxon>
        <taxon>Microthlaspi</taxon>
    </lineage>
</organism>
<dbReference type="AlphaFoldDB" id="A0A6D2LHQ9"/>
<dbReference type="EMBL" id="CACVBM020001795">
    <property type="protein sequence ID" value="CAA7059781.1"/>
    <property type="molecule type" value="Genomic_DNA"/>
</dbReference>
<comment type="caution">
    <text evidence="2">The sequence shown here is derived from an EMBL/GenBank/DDBJ whole genome shotgun (WGS) entry which is preliminary data.</text>
</comment>
<reference evidence="2" key="1">
    <citation type="submission" date="2020-01" db="EMBL/GenBank/DDBJ databases">
        <authorList>
            <person name="Mishra B."/>
        </authorList>
    </citation>
    <scope>NUCLEOTIDE SEQUENCE [LARGE SCALE GENOMIC DNA]</scope>
</reference>
<evidence type="ECO:0000313" key="3">
    <source>
        <dbReference type="Proteomes" id="UP000467841"/>
    </source>
</evidence>
<dbReference type="Gene3D" id="2.40.50.140">
    <property type="entry name" value="Nucleic acid-binding proteins"/>
    <property type="match status" value="3"/>
</dbReference>
<keyword evidence="3" id="KW-1185">Reference proteome</keyword>
<feature type="region of interest" description="Disordered" evidence="1">
    <location>
        <begin position="401"/>
        <end position="452"/>
    </location>
</feature>
<dbReference type="PANTHER" id="PTHR47165">
    <property type="entry name" value="OS03G0429900 PROTEIN"/>
    <property type="match status" value="1"/>
</dbReference>
<sequence length="452" mass="49258">MASAPVSFSELKAGRNSPSIVARLLRFWEAPSINVSRLNTFKHLLNNGAIYALSGFDVTRSNSHFKLCDSPVCIRFTDNTSFEEAPETNFSIPTEMFRFRNHDQLLALANTNSELPDIIGEVTSIKTVINEATNIPDRVMAHIRLASGRSVCLTSFDGLADKLDRKLQNTGEVPKVMLATTINPKSIGGKLFLNATSGTHFYFDDELQATRKFTQALGGNTGVHMSNGTRYDRVQKLETVTIAELNDYLLNRLTSYALPKSRACRLKTDGLTCHAQSVRGNYFGEFHHLTVLPATIPTLLHSSDTGNTAVFVAFDTDMTKLTNMSASDAAAITTPEIITAMVGKTFTFQIKVTEYNFTSNHQAFTTSRIYETKDALPTPTFANQVEATGPAIAGIPPVVEYPEENRETPDGQLPDGGSTSNASVSDQALATTEKKSKEGPEGIEAEGNNSVP</sequence>
<protein>
    <recommendedName>
        <fullName evidence="4">DUF223 domain-containing protein</fullName>
    </recommendedName>
</protein>
<dbReference type="InterPro" id="IPR012340">
    <property type="entry name" value="NA-bd_OB-fold"/>
</dbReference>
<name>A0A6D2LHQ9_9BRAS</name>
<evidence type="ECO:0000313" key="2">
    <source>
        <dbReference type="EMBL" id="CAA7059781.1"/>
    </source>
</evidence>
<evidence type="ECO:0000256" key="1">
    <source>
        <dbReference type="SAM" id="MobiDB-lite"/>
    </source>
</evidence>
<accession>A0A6D2LHQ9</accession>
<feature type="compositionally biased region" description="Polar residues" evidence="1">
    <location>
        <begin position="417"/>
        <end position="430"/>
    </location>
</feature>
<evidence type="ECO:0008006" key="4">
    <source>
        <dbReference type="Google" id="ProtNLM"/>
    </source>
</evidence>
<dbReference type="OrthoDB" id="1073616at2759"/>
<dbReference type="Proteomes" id="UP000467841">
    <property type="component" value="Unassembled WGS sequence"/>
</dbReference>
<proteinExistence type="predicted"/>